<dbReference type="HOGENOM" id="CLU_087287_2_0_11"/>
<evidence type="ECO:0000313" key="2">
    <source>
        <dbReference type="EMBL" id="AEI12735.1"/>
    </source>
</evidence>
<evidence type="ECO:0000256" key="1">
    <source>
        <dbReference type="SAM" id="MobiDB-lite"/>
    </source>
</evidence>
<evidence type="ECO:0000313" key="3">
    <source>
        <dbReference type="Proteomes" id="UP000000485"/>
    </source>
</evidence>
<keyword evidence="3" id="KW-1185">Reference proteome</keyword>
<protein>
    <submittedName>
        <fullName evidence="2">Uncharacterized protein</fullName>
    </submittedName>
</protein>
<dbReference type="EMBL" id="CP002665">
    <property type="protein sequence ID" value="AEI12735.1"/>
    <property type="molecule type" value="Genomic_DNA"/>
</dbReference>
<reference evidence="3" key="1">
    <citation type="submission" date="2011-04" db="EMBL/GenBank/DDBJ databases">
        <title>Complete sequence of Cellvibrio gilvus ATCC 13127.</title>
        <authorList>
            <person name="Lucas S."/>
            <person name="Han J."/>
            <person name="Lapidus A."/>
            <person name="Cheng J.-F."/>
            <person name="Goodwin L."/>
            <person name="Pitluck S."/>
            <person name="Peters L."/>
            <person name="Munk A."/>
            <person name="Detter J.C."/>
            <person name="Han C."/>
            <person name="Tapia R."/>
            <person name="Land M."/>
            <person name="Hauser L."/>
            <person name="Kyrpides N."/>
            <person name="Ivanova N."/>
            <person name="Ovchinnikova G."/>
            <person name="Pagani I."/>
            <person name="Mead D."/>
            <person name="Brumm P."/>
            <person name="Woyke T."/>
        </authorList>
    </citation>
    <scope>NUCLEOTIDE SEQUENCE [LARGE SCALE GENOMIC DNA]</scope>
    <source>
        <strain evidence="3">ATCC 13127 / NRRL B-14078</strain>
    </source>
</reference>
<dbReference type="STRING" id="593907.Celgi_2235"/>
<dbReference type="Proteomes" id="UP000000485">
    <property type="component" value="Chromosome"/>
</dbReference>
<dbReference type="Pfam" id="PF09438">
    <property type="entry name" value="DUF2017"/>
    <property type="match status" value="1"/>
</dbReference>
<dbReference type="InterPro" id="IPR018561">
    <property type="entry name" value="AosR"/>
</dbReference>
<dbReference type="RefSeq" id="WP_013884253.1">
    <property type="nucleotide sequence ID" value="NC_015671.1"/>
</dbReference>
<dbReference type="KEGG" id="cga:Celgi_2235"/>
<gene>
    <name evidence="2" type="ordered locus">Celgi_2235</name>
</gene>
<accession>F8A0Q0</accession>
<proteinExistence type="predicted"/>
<dbReference type="OrthoDB" id="3268479at2"/>
<name>F8A0Q0_CELGA</name>
<dbReference type="AlphaFoldDB" id="F8A0Q0"/>
<feature type="compositionally biased region" description="Low complexity" evidence="1">
    <location>
        <begin position="67"/>
        <end position="76"/>
    </location>
</feature>
<dbReference type="eggNOG" id="ENOG5032Z6K">
    <property type="taxonomic scope" value="Bacteria"/>
</dbReference>
<organism evidence="2 3">
    <name type="scientific">Cellulomonas gilvus (strain ATCC 13127 / NRRL B-14078)</name>
    <name type="common">Cellvibrio gilvus</name>
    <dbReference type="NCBI Taxonomy" id="593907"/>
    <lineage>
        <taxon>Bacteria</taxon>
        <taxon>Bacillati</taxon>
        <taxon>Actinomycetota</taxon>
        <taxon>Actinomycetes</taxon>
        <taxon>Micrococcales</taxon>
        <taxon>Cellulomonadaceae</taxon>
        <taxon>Cellulomonas</taxon>
    </lineage>
</organism>
<feature type="region of interest" description="Disordered" evidence="1">
    <location>
        <begin position="51"/>
        <end position="91"/>
    </location>
</feature>
<sequence length="245" mass="25466">MRGFVARQGQYVARLDAGERDVLAGIASDVGVMLGAVPFRRAARAAAQAAESAGTRDGGTVGHDSTAASSAGAAGADGLPTSGWPWEQEIEPPQDPAVRRLLPDGSLDAEQAAEFRRLTEPDLRARKVEGLRTWWSALRTPGGRSGDAVAVTAAEAPAVAAALTDIRLVLADRLGVVTDEDADRLYDELALDPGDDRAAQVRHAFVGIYAVLSELQETLVGAMLADARARGTSHRRPGGGPPASG</sequence>